<dbReference type="Proteomes" id="UP001597525">
    <property type="component" value="Unassembled WGS sequence"/>
</dbReference>
<evidence type="ECO:0000256" key="1">
    <source>
        <dbReference type="SAM" id="Phobius"/>
    </source>
</evidence>
<dbReference type="PANTHER" id="PTHR30273:SF2">
    <property type="entry name" value="PROTEIN FECR"/>
    <property type="match status" value="1"/>
</dbReference>
<accession>A0ABW6BIV8</accession>
<dbReference type="InterPro" id="IPR012373">
    <property type="entry name" value="Ferrdict_sens_TM"/>
</dbReference>
<dbReference type="InterPro" id="IPR006860">
    <property type="entry name" value="FecR"/>
</dbReference>
<organism evidence="4 5">
    <name type="scientific">Sphingobacterium bambusae</name>
    <dbReference type="NCBI Taxonomy" id="662858"/>
    <lineage>
        <taxon>Bacteria</taxon>
        <taxon>Pseudomonadati</taxon>
        <taxon>Bacteroidota</taxon>
        <taxon>Sphingobacteriia</taxon>
        <taxon>Sphingobacteriales</taxon>
        <taxon>Sphingobacteriaceae</taxon>
        <taxon>Sphingobacterium</taxon>
    </lineage>
</organism>
<gene>
    <name evidence="4" type="ORF">ACFS7Y_17565</name>
</gene>
<dbReference type="Gene3D" id="2.60.120.1440">
    <property type="match status" value="1"/>
</dbReference>
<comment type="caution">
    <text evidence="4">The sequence shown here is derived from an EMBL/GenBank/DDBJ whole genome shotgun (WGS) entry which is preliminary data.</text>
</comment>
<evidence type="ECO:0000259" key="2">
    <source>
        <dbReference type="Pfam" id="PF04773"/>
    </source>
</evidence>
<keyword evidence="1" id="KW-0812">Transmembrane</keyword>
<name>A0ABW6BIV8_9SPHI</name>
<protein>
    <submittedName>
        <fullName evidence="4">FecR family protein</fullName>
    </submittedName>
</protein>
<dbReference type="Pfam" id="PF16344">
    <property type="entry name" value="FecR_C"/>
    <property type="match status" value="1"/>
</dbReference>
<dbReference type="Pfam" id="PF04773">
    <property type="entry name" value="FecR"/>
    <property type="match status" value="1"/>
</dbReference>
<proteinExistence type="predicted"/>
<dbReference type="EMBL" id="JBHUPB010000012">
    <property type="protein sequence ID" value="MFD2969207.1"/>
    <property type="molecule type" value="Genomic_DNA"/>
</dbReference>
<dbReference type="InterPro" id="IPR032508">
    <property type="entry name" value="FecR_C"/>
</dbReference>
<feature type="transmembrane region" description="Helical" evidence="1">
    <location>
        <begin position="85"/>
        <end position="105"/>
    </location>
</feature>
<keyword evidence="1" id="KW-0472">Membrane</keyword>
<dbReference type="PANTHER" id="PTHR30273">
    <property type="entry name" value="PERIPLASMIC SIGNAL SENSOR AND SIGMA FACTOR ACTIVATOR FECR-RELATED"/>
    <property type="match status" value="1"/>
</dbReference>
<sequence length="384" mass="43152">MESEQRLHVLFCKFLDKNCSACELQELFCAFDSADESELRTLIAVELERVENECDHLSALQLTRLMQVNDTLHQQMKKTYSPKRLLAVAATVCLFAFLGLAVYRYTNDRPKELVSIPVSSPYGDDVMPPSNKAVLRTSEGKTIVLSAHENGIASGDEAIHYEDGEELLTLKDIQQLTLETAKAAHYQAQLPDGTRVWLNASSSISYPSKFEDNERLVTVQGELFLDVSKDPTKPFVVQVGRQRVEVLGTSFNVNSYADDGRYYITLNSGQINISPCPSCKQTKLSPGQQAIITADSHVMVKQVNSVEVSSWKSGVYFVDNQTLLEFGRQISRWYDVEVDMGAFKDVRLSAMVRRDAKLSSVLQAIEWKTGIKFKIEERRVSTID</sequence>
<evidence type="ECO:0000259" key="3">
    <source>
        <dbReference type="Pfam" id="PF16344"/>
    </source>
</evidence>
<dbReference type="RefSeq" id="WP_320186420.1">
    <property type="nucleotide sequence ID" value="NZ_CP138332.1"/>
</dbReference>
<evidence type="ECO:0000313" key="4">
    <source>
        <dbReference type="EMBL" id="MFD2969207.1"/>
    </source>
</evidence>
<keyword evidence="1" id="KW-1133">Transmembrane helix</keyword>
<reference evidence="5" key="1">
    <citation type="journal article" date="2019" name="Int. J. Syst. Evol. Microbiol.">
        <title>The Global Catalogue of Microorganisms (GCM) 10K type strain sequencing project: providing services to taxonomists for standard genome sequencing and annotation.</title>
        <authorList>
            <consortium name="The Broad Institute Genomics Platform"/>
            <consortium name="The Broad Institute Genome Sequencing Center for Infectious Disease"/>
            <person name="Wu L."/>
            <person name="Ma J."/>
        </authorList>
    </citation>
    <scope>NUCLEOTIDE SEQUENCE [LARGE SCALE GENOMIC DNA]</scope>
    <source>
        <strain evidence="5">KCTC 22814</strain>
    </source>
</reference>
<feature type="domain" description="FecR protein" evidence="2">
    <location>
        <begin position="177"/>
        <end position="271"/>
    </location>
</feature>
<keyword evidence="5" id="KW-1185">Reference proteome</keyword>
<dbReference type="Gene3D" id="3.55.50.30">
    <property type="match status" value="1"/>
</dbReference>
<feature type="domain" description="Protein FecR C-terminal" evidence="3">
    <location>
        <begin position="317"/>
        <end position="380"/>
    </location>
</feature>
<evidence type="ECO:0000313" key="5">
    <source>
        <dbReference type="Proteomes" id="UP001597525"/>
    </source>
</evidence>